<protein>
    <submittedName>
        <fullName evidence="3">Multidrug-resistance type transporter aminotriazole resistance</fullName>
    </submittedName>
</protein>
<evidence type="ECO:0000256" key="1">
    <source>
        <dbReference type="SAM" id="MobiDB-lite"/>
    </source>
</evidence>
<gene>
    <name evidence="3" type="primary">ATR1</name>
    <name evidence="3" type="ORF">LTR09_006646</name>
</gene>
<feature type="compositionally biased region" description="Basic and acidic residues" evidence="1">
    <location>
        <begin position="1"/>
        <end position="10"/>
    </location>
</feature>
<feature type="compositionally biased region" description="Polar residues" evidence="1">
    <location>
        <begin position="13"/>
        <end position="30"/>
    </location>
</feature>
<organism evidence="3 4">
    <name type="scientific">Extremus antarcticus</name>
    <dbReference type="NCBI Taxonomy" id="702011"/>
    <lineage>
        <taxon>Eukaryota</taxon>
        <taxon>Fungi</taxon>
        <taxon>Dikarya</taxon>
        <taxon>Ascomycota</taxon>
        <taxon>Pezizomycotina</taxon>
        <taxon>Dothideomycetes</taxon>
        <taxon>Dothideomycetidae</taxon>
        <taxon>Mycosphaerellales</taxon>
        <taxon>Extremaceae</taxon>
        <taxon>Extremus</taxon>
    </lineage>
</organism>
<accession>A0AAJ0DLF0</accession>
<feature type="region of interest" description="Disordered" evidence="1">
    <location>
        <begin position="1"/>
        <end position="50"/>
    </location>
</feature>
<dbReference type="EMBL" id="JAWDJX010000021">
    <property type="protein sequence ID" value="KAK3052436.1"/>
    <property type="molecule type" value="Genomic_DNA"/>
</dbReference>
<dbReference type="AlphaFoldDB" id="A0AAJ0DLF0"/>
<feature type="compositionally biased region" description="Low complexity" evidence="1">
    <location>
        <begin position="38"/>
        <end position="50"/>
    </location>
</feature>
<name>A0AAJ0DLF0_9PEZI</name>
<keyword evidence="2" id="KW-1133">Transmembrane helix</keyword>
<evidence type="ECO:0000256" key="2">
    <source>
        <dbReference type="SAM" id="Phobius"/>
    </source>
</evidence>
<evidence type="ECO:0000313" key="4">
    <source>
        <dbReference type="Proteomes" id="UP001271007"/>
    </source>
</evidence>
<proteinExistence type="predicted"/>
<keyword evidence="2" id="KW-0812">Transmembrane</keyword>
<feature type="transmembrane region" description="Helical" evidence="2">
    <location>
        <begin position="73"/>
        <end position="95"/>
    </location>
</feature>
<sequence>MNSTDGKLDNPDENGSQPKGQLQTQQNTGVISRYDTRLPSSQSQLPLPSLKSTAKSAEHFQWPYQALAPVHEFFFVVLLVSSQLLTQAAFGATLIPYQPLARGLGVTSPGQLA</sequence>
<comment type="caution">
    <text evidence="3">The sequence shown here is derived from an EMBL/GenBank/DDBJ whole genome shotgun (WGS) entry which is preliminary data.</text>
</comment>
<reference evidence="3" key="1">
    <citation type="submission" date="2023-04" db="EMBL/GenBank/DDBJ databases">
        <title>Black Yeasts Isolated from many extreme environments.</title>
        <authorList>
            <person name="Coleine C."/>
            <person name="Stajich J.E."/>
            <person name="Selbmann L."/>
        </authorList>
    </citation>
    <scope>NUCLEOTIDE SEQUENCE</scope>
    <source>
        <strain evidence="3">CCFEE 5312</strain>
    </source>
</reference>
<evidence type="ECO:0000313" key="3">
    <source>
        <dbReference type="EMBL" id="KAK3052436.1"/>
    </source>
</evidence>
<keyword evidence="4" id="KW-1185">Reference proteome</keyword>
<dbReference type="Proteomes" id="UP001271007">
    <property type="component" value="Unassembled WGS sequence"/>
</dbReference>
<keyword evidence="2" id="KW-0472">Membrane</keyword>